<gene>
    <name evidence="1" type="ORF">ENP88_04855</name>
</gene>
<accession>A0A7J2TK88</accession>
<name>A0A7J2TK88_ARCFL</name>
<dbReference type="EMBL" id="DSLA01000076">
    <property type="protein sequence ID" value="HEH35471.1"/>
    <property type="molecule type" value="Genomic_DNA"/>
</dbReference>
<organism evidence="1">
    <name type="scientific">Archaeoglobus fulgidus</name>
    <dbReference type="NCBI Taxonomy" id="2234"/>
    <lineage>
        <taxon>Archaea</taxon>
        <taxon>Methanobacteriati</taxon>
        <taxon>Methanobacteriota</taxon>
        <taxon>Archaeoglobi</taxon>
        <taxon>Archaeoglobales</taxon>
        <taxon>Archaeoglobaceae</taxon>
        <taxon>Archaeoglobus</taxon>
    </lineage>
</organism>
<dbReference type="AlphaFoldDB" id="A0A7J2TK88"/>
<sequence length="258" mass="29911">MWLRIASLEDKEEALKIASRLRGLGARVEIREWIDWEVHETYTVRGKMSELRNMGFYLGDWERRIEVIRELLREGVGSEEFEYEFLRKMYPEIESIKDFDRLAEKLMDARMAIKEVETFLAINKIKLGETLEIPEDPELILEVGEGEGRETIKVSFYPIFDVYVDVFSVIGADFERSSAEFEEIVLASVLEIIGEIVEEVKKHGKADLESLSKLSSGVIRGSEWDFVIDCSEIFENIIRSLERAGIIRVFGNSVRMRD</sequence>
<reference evidence="1" key="1">
    <citation type="journal article" date="2020" name="mSystems">
        <title>Genome- and Community-Level Interaction Insights into Carbon Utilization and Element Cycling Functions of Hydrothermarchaeota in Hydrothermal Sediment.</title>
        <authorList>
            <person name="Zhou Z."/>
            <person name="Liu Y."/>
            <person name="Xu W."/>
            <person name="Pan J."/>
            <person name="Luo Z.H."/>
            <person name="Li M."/>
        </authorList>
    </citation>
    <scope>NUCLEOTIDE SEQUENCE [LARGE SCALE GENOMIC DNA]</scope>
    <source>
        <strain evidence="1">SpSt-26</strain>
    </source>
</reference>
<proteinExistence type="predicted"/>
<protein>
    <submittedName>
        <fullName evidence="1">Uncharacterized protein</fullName>
    </submittedName>
</protein>
<evidence type="ECO:0000313" key="1">
    <source>
        <dbReference type="EMBL" id="HEH35471.1"/>
    </source>
</evidence>
<comment type="caution">
    <text evidence="1">The sequence shown here is derived from an EMBL/GenBank/DDBJ whole genome shotgun (WGS) entry which is preliminary data.</text>
</comment>